<sequence length="219" mass="24966">MHTHLAVSSEDQERFPPGTFSYKGIDELRDLYLYDPGIISSNSGIDFTTQICTDCEKSLNSGKRPLYSLANFNMRGSLPYEFHDVTFAEEMVCAIYRNTAHVSRIFQSSDERNSRKLHGNTCAFEANVVDVAKKLPRIPSDVCDYLTVVFVGCGKLKPEDIKKSPHYRVRRPVIQKLLIWLHRHNGLYSSYPPDPFNLSQYPEDGVLPGLIDNVVYDQK</sequence>
<dbReference type="Proteomes" id="UP000297245">
    <property type="component" value="Unassembled WGS sequence"/>
</dbReference>
<dbReference type="InterPro" id="IPR046700">
    <property type="entry name" value="DUF6570"/>
</dbReference>
<feature type="domain" description="DUF6570" evidence="1">
    <location>
        <begin position="62"/>
        <end position="192"/>
    </location>
</feature>
<keyword evidence="3" id="KW-1185">Reference proteome</keyword>
<dbReference type="AlphaFoldDB" id="A0A4V4HE65"/>
<protein>
    <recommendedName>
        <fullName evidence="1">DUF6570 domain-containing protein</fullName>
    </recommendedName>
</protein>
<feature type="non-terminal residue" evidence="2">
    <location>
        <position position="219"/>
    </location>
</feature>
<name>A0A4V4HE65_DENBC</name>
<organism evidence="2 3">
    <name type="scientific">Dendrothele bispora (strain CBS 962.96)</name>
    <dbReference type="NCBI Taxonomy" id="1314807"/>
    <lineage>
        <taxon>Eukaryota</taxon>
        <taxon>Fungi</taxon>
        <taxon>Dikarya</taxon>
        <taxon>Basidiomycota</taxon>
        <taxon>Agaricomycotina</taxon>
        <taxon>Agaricomycetes</taxon>
        <taxon>Agaricomycetidae</taxon>
        <taxon>Agaricales</taxon>
        <taxon>Agaricales incertae sedis</taxon>
        <taxon>Dendrothele</taxon>
    </lineage>
</organism>
<accession>A0A4V4HE65</accession>
<dbReference type="Pfam" id="PF20209">
    <property type="entry name" value="DUF6570"/>
    <property type="match status" value="1"/>
</dbReference>
<gene>
    <name evidence="2" type="ORF">K435DRAFT_677015</name>
</gene>
<dbReference type="OrthoDB" id="3257061at2759"/>
<proteinExistence type="predicted"/>
<reference evidence="2 3" key="1">
    <citation type="journal article" date="2019" name="Nat. Ecol. Evol.">
        <title>Megaphylogeny resolves global patterns of mushroom evolution.</title>
        <authorList>
            <person name="Varga T."/>
            <person name="Krizsan K."/>
            <person name="Foldi C."/>
            <person name="Dima B."/>
            <person name="Sanchez-Garcia M."/>
            <person name="Sanchez-Ramirez S."/>
            <person name="Szollosi G.J."/>
            <person name="Szarkandi J.G."/>
            <person name="Papp V."/>
            <person name="Albert L."/>
            <person name="Andreopoulos W."/>
            <person name="Angelini C."/>
            <person name="Antonin V."/>
            <person name="Barry K.W."/>
            <person name="Bougher N.L."/>
            <person name="Buchanan P."/>
            <person name="Buyck B."/>
            <person name="Bense V."/>
            <person name="Catcheside P."/>
            <person name="Chovatia M."/>
            <person name="Cooper J."/>
            <person name="Damon W."/>
            <person name="Desjardin D."/>
            <person name="Finy P."/>
            <person name="Geml J."/>
            <person name="Haridas S."/>
            <person name="Hughes K."/>
            <person name="Justo A."/>
            <person name="Karasinski D."/>
            <person name="Kautmanova I."/>
            <person name="Kiss B."/>
            <person name="Kocsube S."/>
            <person name="Kotiranta H."/>
            <person name="LaButti K.M."/>
            <person name="Lechner B.E."/>
            <person name="Liimatainen K."/>
            <person name="Lipzen A."/>
            <person name="Lukacs Z."/>
            <person name="Mihaltcheva S."/>
            <person name="Morgado L.N."/>
            <person name="Niskanen T."/>
            <person name="Noordeloos M.E."/>
            <person name="Ohm R.A."/>
            <person name="Ortiz-Santana B."/>
            <person name="Ovrebo C."/>
            <person name="Racz N."/>
            <person name="Riley R."/>
            <person name="Savchenko A."/>
            <person name="Shiryaev A."/>
            <person name="Soop K."/>
            <person name="Spirin V."/>
            <person name="Szebenyi C."/>
            <person name="Tomsovsky M."/>
            <person name="Tulloss R.E."/>
            <person name="Uehling J."/>
            <person name="Grigoriev I.V."/>
            <person name="Vagvolgyi C."/>
            <person name="Papp T."/>
            <person name="Martin F.M."/>
            <person name="Miettinen O."/>
            <person name="Hibbett D.S."/>
            <person name="Nagy L.G."/>
        </authorList>
    </citation>
    <scope>NUCLEOTIDE SEQUENCE [LARGE SCALE GENOMIC DNA]</scope>
    <source>
        <strain evidence="2 3">CBS 962.96</strain>
    </source>
</reference>
<evidence type="ECO:0000313" key="3">
    <source>
        <dbReference type="Proteomes" id="UP000297245"/>
    </source>
</evidence>
<evidence type="ECO:0000259" key="1">
    <source>
        <dbReference type="Pfam" id="PF20209"/>
    </source>
</evidence>
<dbReference type="EMBL" id="ML179354">
    <property type="protein sequence ID" value="THU89845.1"/>
    <property type="molecule type" value="Genomic_DNA"/>
</dbReference>
<evidence type="ECO:0000313" key="2">
    <source>
        <dbReference type="EMBL" id="THU89845.1"/>
    </source>
</evidence>